<evidence type="ECO:0000259" key="2">
    <source>
        <dbReference type="Pfam" id="PF07727"/>
    </source>
</evidence>
<comment type="caution">
    <text evidence="3">The sequence shown here is derived from an EMBL/GenBank/DDBJ whole genome shotgun (WGS) entry which is preliminary data.</text>
</comment>
<dbReference type="Gene3D" id="3.30.1540.20">
    <property type="entry name" value="MutL, C-terminal domain, dimerisation subdomain"/>
    <property type="match status" value="1"/>
</dbReference>
<reference evidence="3" key="1">
    <citation type="journal article" date="2019" name="Sci. Rep.">
        <title>Draft genome of Tanacetum cinerariifolium, the natural source of mosquito coil.</title>
        <authorList>
            <person name="Yamashiro T."/>
            <person name="Shiraishi A."/>
            <person name="Satake H."/>
            <person name="Nakayama K."/>
        </authorList>
    </citation>
    <scope>NUCLEOTIDE SEQUENCE</scope>
</reference>
<keyword evidence="3" id="KW-0548">Nucleotidyltransferase</keyword>
<organism evidence="3">
    <name type="scientific">Tanacetum cinerariifolium</name>
    <name type="common">Dalmatian daisy</name>
    <name type="synonym">Chrysanthemum cinerariifolium</name>
    <dbReference type="NCBI Taxonomy" id="118510"/>
    <lineage>
        <taxon>Eukaryota</taxon>
        <taxon>Viridiplantae</taxon>
        <taxon>Streptophyta</taxon>
        <taxon>Embryophyta</taxon>
        <taxon>Tracheophyta</taxon>
        <taxon>Spermatophyta</taxon>
        <taxon>Magnoliopsida</taxon>
        <taxon>eudicotyledons</taxon>
        <taxon>Gunneridae</taxon>
        <taxon>Pentapetalae</taxon>
        <taxon>asterids</taxon>
        <taxon>campanulids</taxon>
        <taxon>Asterales</taxon>
        <taxon>Asteraceae</taxon>
        <taxon>Asteroideae</taxon>
        <taxon>Anthemideae</taxon>
        <taxon>Anthemidinae</taxon>
        <taxon>Tanacetum</taxon>
    </lineage>
</organism>
<dbReference type="EMBL" id="BKCJ010008473">
    <property type="protein sequence ID" value="GEU82407.1"/>
    <property type="molecule type" value="Genomic_DNA"/>
</dbReference>
<dbReference type="GO" id="GO:0003964">
    <property type="term" value="F:RNA-directed DNA polymerase activity"/>
    <property type="evidence" value="ECO:0007669"/>
    <property type="project" value="UniProtKB-KW"/>
</dbReference>
<keyword evidence="3" id="KW-0808">Transferase</keyword>
<dbReference type="SUPFAM" id="SSF56672">
    <property type="entry name" value="DNA/RNA polymerases"/>
    <property type="match status" value="1"/>
</dbReference>
<dbReference type="InterPro" id="IPR013103">
    <property type="entry name" value="RVT_2"/>
</dbReference>
<gene>
    <name evidence="3" type="ORF">Tci_054385</name>
</gene>
<dbReference type="Pfam" id="PF07727">
    <property type="entry name" value="RVT_2"/>
    <property type="match status" value="1"/>
</dbReference>
<evidence type="ECO:0000313" key="3">
    <source>
        <dbReference type="EMBL" id="GEU82407.1"/>
    </source>
</evidence>
<protein>
    <submittedName>
        <fullName evidence="3">Ribonuclease H-like domain, reverse transcriptase, RNA-dependent DNA polymerase</fullName>
    </submittedName>
</protein>
<evidence type="ECO:0000256" key="1">
    <source>
        <dbReference type="SAM" id="MobiDB-lite"/>
    </source>
</evidence>
<feature type="domain" description="Reverse transcriptase Ty1/copia-type" evidence="2">
    <location>
        <begin position="16"/>
        <end position="109"/>
    </location>
</feature>
<dbReference type="AlphaFoldDB" id="A0A6L2NAB0"/>
<dbReference type="InterPro" id="IPR042120">
    <property type="entry name" value="MutL_C_dimsub"/>
</dbReference>
<feature type="compositionally biased region" description="Low complexity" evidence="1">
    <location>
        <begin position="541"/>
        <end position="550"/>
    </location>
</feature>
<proteinExistence type="predicted"/>
<name>A0A6L2NAB0_TANCI</name>
<accession>A0A6L2NAB0</accession>
<keyword evidence="3" id="KW-0695">RNA-directed DNA polymerase</keyword>
<dbReference type="InterPro" id="IPR043502">
    <property type="entry name" value="DNA/RNA_pol_sf"/>
</dbReference>
<sequence length="576" mass="64648">MEYKIKQHIEVIRFQEQAIYTKTSKDSTLLIGVYVDDLIITGTPKEEVKKFKAQMEENFEMSDLGLLAYYLGIEVTQTNGNISIKQSAYASKILKEAGMLDCNETLIPMDPGTRLTKITEGTMVNSTEYQSLIGRLRYLLHTRPDLSYSVGLLSRFMQEPREQHMKAIRQKQATVVLSSGELEFIAATAAATQALWLKRLLSKLTHSEEDKVTIKVDNKSTIELMKNPVFHGRSKHIDTKYHFIRECIEREDIQVEFVSGEYQKADILTKALSKIKFLTMRQLIGLKDLRDSDPITIEKPACVSKSVLDPTSPEKTNDALKARALSTATSELEKLFKKEDFGRIKVIGRFNLGFIIEKLDQDLCIVDQHATDEKCNYEHKSLQHLPLSPATFPGFPGRLVAGETNLGRHVARDKLNGKARLGFFPGRLGGARIVSDKQLNTTDEMLRLQRLGSNTEKGVPYTKEEIMAIVRKGKQRGHLLGVGRVLSGRAIGGCPPPPQCTVDPADVETLKKSNKSLTKQVKMMMRLFRSDNKFSQMLDQFESSPEFEGPSGSGGCEDDELDGDEDDDDDAEDDDS</sequence>
<feature type="compositionally biased region" description="Acidic residues" evidence="1">
    <location>
        <begin position="556"/>
        <end position="576"/>
    </location>
</feature>
<dbReference type="CDD" id="cd09272">
    <property type="entry name" value="RNase_HI_RT_Ty1"/>
    <property type="match status" value="1"/>
</dbReference>
<dbReference type="PANTHER" id="PTHR11439">
    <property type="entry name" value="GAG-POL-RELATED RETROTRANSPOSON"/>
    <property type="match status" value="1"/>
</dbReference>
<feature type="region of interest" description="Disordered" evidence="1">
    <location>
        <begin position="537"/>
        <end position="576"/>
    </location>
</feature>
<dbReference type="PANTHER" id="PTHR11439:SF515">
    <property type="entry name" value="GAG-POL POLYPROTEIN"/>
    <property type="match status" value="1"/>
</dbReference>